<dbReference type="InterPro" id="IPR000310">
    <property type="entry name" value="Orn/Lys/Arg_deCO2ase_major_dom"/>
</dbReference>
<keyword evidence="4" id="KW-0663">Pyridoxal phosphate</keyword>
<keyword evidence="5 8" id="KW-0456">Lyase</keyword>
<dbReference type="EMBL" id="JAUSQZ010000001">
    <property type="protein sequence ID" value="MDP9825290.1"/>
    <property type="molecule type" value="Genomic_DNA"/>
</dbReference>
<accession>A0ABT9NZP1</accession>
<dbReference type="SUPFAM" id="SSF53383">
    <property type="entry name" value="PLP-dependent transferases"/>
    <property type="match status" value="1"/>
</dbReference>
<evidence type="ECO:0000313" key="9">
    <source>
        <dbReference type="Proteomes" id="UP001235712"/>
    </source>
</evidence>
<evidence type="ECO:0000259" key="6">
    <source>
        <dbReference type="Pfam" id="PF01276"/>
    </source>
</evidence>
<name>A0ABT9NZP1_9ACTN</name>
<dbReference type="PANTHER" id="PTHR43277">
    <property type="entry name" value="ARGININE DECARBOXYLASE"/>
    <property type="match status" value="1"/>
</dbReference>
<comment type="caution">
    <text evidence="8">The sequence shown here is derived from an EMBL/GenBank/DDBJ whole genome shotgun (WGS) entry which is preliminary data.</text>
</comment>
<evidence type="ECO:0000256" key="5">
    <source>
        <dbReference type="ARBA" id="ARBA00023239"/>
    </source>
</evidence>
<evidence type="ECO:0000259" key="7">
    <source>
        <dbReference type="Pfam" id="PF03711"/>
    </source>
</evidence>
<dbReference type="EC" id="4.1.1.18" evidence="8"/>
<dbReference type="RefSeq" id="WP_307238925.1">
    <property type="nucleotide sequence ID" value="NZ_JAUSQZ010000001.1"/>
</dbReference>
<dbReference type="SUPFAM" id="SSF55904">
    <property type="entry name" value="Ornithine decarboxylase C-terminal domain"/>
    <property type="match status" value="1"/>
</dbReference>
<dbReference type="InterPro" id="IPR008286">
    <property type="entry name" value="Prn/Lys/Arg_de-COase_C"/>
</dbReference>
<reference evidence="8 9" key="1">
    <citation type="submission" date="2023-07" db="EMBL/GenBank/DDBJ databases">
        <title>Sequencing the genomes of 1000 actinobacteria strains.</title>
        <authorList>
            <person name="Klenk H.-P."/>
        </authorList>
    </citation>
    <scope>NUCLEOTIDE SEQUENCE [LARGE SCALE GENOMIC DNA]</scope>
    <source>
        <strain evidence="8 9">DSM 44388</strain>
    </source>
</reference>
<sequence length="481" mass="50488">MPRNDPLGLADDAPLFAAWLRMTADVTAGRTRFFSIPGHKQNHRLVGPLVDGDLPLYAGLEAPGPLALLTDAEQRAARAWGVDWCRFSVGGSTHANQAVALAVGRPGDTVIVSRTLHRSMLSGLILAGLRPVWVYPELDEQHGLPGGVPPAAVAEALHRHPEAKAVLVGDPSYVGTSGDLEGLADAAHAAGVPLVVDGAWAAHFGFRPDYPQHALARGADALVISAHKTLPAMNQAALLLARTTREGGLLDPARLERGFETGHTTSPSGAVLASIDASRALLQHHGERLLGDLLGLRRRAAEKLRSVSGLEVPTGPAADPAKLVIRLPGTGASGLRVDQRLRAAGFTIEMADRDTLIPMLTMADDVVAVDALVTSIVAAVEAERGPARPISRSPAWSTVPVTGMAPREAFFATHESVDATAAVGRVSGELVAPYPPGVPVLAPGEMITAETVDELRRIAKEGGRIAYAADPSLRTFQVVRD</sequence>
<proteinExistence type="inferred from homology"/>
<dbReference type="PANTHER" id="PTHR43277:SF4">
    <property type="entry name" value="ARGININE DECARBOXYLASE"/>
    <property type="match status" value="1"/>
</dbReference>
<protein>
    <submittedName>
        <fullName evidence="8">Lysine decarboxylase</fullName>
        <ecNumber evidence="8">4.1.1.18</ecNumber>
    </submittedName>
</protein>
<keyword evidence="3" id="KW-0210">Decarboxylase</keyword>
<dbReference type="InterPro" id="IPR015421">
    <property type="entry name" value="PyrdxlP-dep_Trfase_major"/>
</dbReference>
<dbReference type="GO" id="GO:0008923">
    <property type="term" value="F:lysine decarboxylase activity"/>
    <property type="evidence" value="ECO:0007669"/>
    <property type="project" value="UniProtKB-EC"/>
</dbReference>
<evidence type="ECO:0000313" key="8">
    <source>
        <dbReference type="EMBL" id="MDP9825290.1"/>
    </source>
</evidence>
<feature type="domain" description="Orn/Lys/Arg decarboxylases family 1 pyridoxal-P attachment site" evidence="6">
    <location>
        <begin position="70"/>
        <end position="299"/>
    </location>
</feature>
<dbReference type="InterPro" id="IPR015424">
    <property type="entry name" value="PyrdxlP-dep_Trfase"/>
</dbReference>
<dbReference type="Pfam" id="PF01276">
    <property type="entry name" value="OKR_DC_1"/>
    <property type="match status" value="1"/>
</dbReference>
<gene>
    <name evidence="8" type="ORF">J2S57_001039</name>
</gene>
<dbReference type="Proteomes" id="UP001235712">
    <property type="component" value="Unassembled WGS sequence"/>
</dbReference>
<comment type="similarity">
    <text evidence="2">Belongs to the Orn/Lys/Arg decarboxylase class-I family.</text>
</comment>
<evidence type="ECO:0000256" key="4">
    <source>
        <dbReference type="ARBA" id="ARBA00022898"/>
    </source>
</evidence>
<dbReference type="InterPro" id="IPR036633">
    <property type="entry name" value="Prn/Lys/Arg_de-COase_C_sf"/>
</dbReference>
<dbReference type="Gene3D" id="3.40.640.10">
    <property type="entry name" value="Type I PLP-dependent aspartate aminotransferase-like (Major domain)"/>
    <property type="match status" value="1"/>
</dbReference>
<evidence type="ECO:0000256" key="3">
    <source>
        <dbReference type="ARBA" id="ARBA00022793"/>
    </source>
</evidence>
<dbReference type="InterPro" id="IPR052357">
    <property type="entry name" value="Orn_Lys_Arg_decarboxylase-I"/>
</dbReference>
<organism evidence="8 9">
    <name type="scientific">Kineosporia succinea</name>
    <dbReference type="NCBI Taxonomy" id="84632"/>
    <lineage>
        <taxon>Bacteria</taxon>
        <taxon>Bacillati</taxon>
        <taxon>Actinomycetota</taxon>
        <taxon>Actinomycetes</taxon>
        <taxon>Kineosporiales</taxon>
        <taxon>Kineosporiaceae</taxon>
        <taxon>Kineosporia</taxon>
    </lineage>
</organism>
<feature type="domain" description="Orn/Lys/Arg decarboxylase C-terminal" evidence="7">
    <location>
        <begin position="397"/>
        <end position="451"/>
    </location>
</feature>
<dbReference type="Gene3D" id="3.90.100.10">
    <property type="entry name" value="Orn/Lys/Arg decarboxylase, C-terminal domain"/>
    <property type="match status" value="1"/>
</dbReference>
<dbReference type="Pfam" id="PF03711">
    <property type="entry name" value="OKR_DC_1_C"/>
    <property type="match status" value="1"/>
</dbReference>
<evidence type="ECO:0000256" key="1">
    <source>
        <dbReference type="ARBA" id="ARBA00001933"/>
    </source>
</evidence>
<keyword evidence="9" id="KW-1185">Reference proteome</keyword>
<comment type="cofactor">
    <cofactor evidence="1">
        <name>pyridoxal 5'-phosphate</name>
        <dbReference type="ChEBI" id="CHEBI:597326"/>
    </cofactor>
</comment>
<evidence type="ECO:0000256" key="2">
    <source>
        <dbReference type="ARBA" id="ARBA00010671"/>
    </source>
</evidence>